<feature type="region of interest" description="Disordered" evidence="1">
    <location>
        <begin position="30"/>
        <end position="53"/>
    </location>
</feature>
<dbReference type="Proteomes" id="UP000316476">
    <property type="component" value="Unassembled WGS sequence"/>
</dbReference>
<gene>
    <name evidence="3" type="ORF">Pan14r_02620</name>
    <name evidence="4" type="ORF">V7x_30680</name>
</gene>
<name>A0A5C6FYU0_9PLAN</name>
<evidence type="ECO:0000313" key="5">
    <source>
        <dbReference type="Proteomes" id="UP000316476"/>
    </source>
</evidence>
<dbReference type="AlphaFoldDB" id="A0A5C6FYU0"/>
<evidence type="ECO:0000313" key="3">
    <source>
        <dbReference type="EMBL" id="TWT68024.1"/>
    </source>
</evidence>
<evidence type="ECO:0000256" key="2">
    <source>
        <dbReference type="SAM" id="SignalP"/>
    </source>
</evidence>
<accession>A0A5C6FYU0</accession>
<dbReference type="Proteomes" id="UP000317238">
    <property type="component" value="Unassembled WGS sequence"/>
</dbReference>
<evidence type="ECO:0000313" key="6">
    <source>
        <dbReference type="Proteomes" id="UP000317238"/>
    </source>
</evidence>
<dbReference type="EMBL" id="SJPL01000001">
    <property type="protein sequence ID" value="TWT68024.1"/>
    <property type="molecule type" value="Genomic_DNA"/>
</dbReference>
<dbReference type="EMBL" id="SJPZ01000001">
    <property type="protein sequence ID" value="TWU67494.1"/>
    <property type="molecule type" value="Genomic_DNA"/>
</dbReference>
<feature type="chain" id="PRO_5036367067" description="Secreted protein" evidence="2">
    <location>
        <begin position="18"/>
        <end position="53"/>
    </location>
</feature>
<reference evidence="5 6" key="1">
    <citation type="submission" date="2019-02" db="EMBL/GenBank/DDBJ databases">
        <title>Deep-cultivation of Planctomycetes and their phenomic and genomic characterization uncovers novel biology.</title>
        <authorList>
            <person name="Wiegand S."/>
            <person name="Jogler M."/>
            <person name="Boedeker C."/>
            <person name="Pinto D."/>
            <person name="Vollmers J."/>
            <person name="Rivas-Marin E."/>
            <person name="Kohn T."/>
            <person name="Peeters S.H."/>
            <person name="Heuer A."/>
            <person name="Rast P."/>
            <person name="Oberbeckmann S."/>
            <person name="Bunk B."/>
            <person name="Jeske O."/>
            <person name="Meyerdierks A."/>
            <person name="Storesund J.E."/>
            <person name="Kallscheuer N."/>
            <person name="Luecker S."/>
            <person name="Lage O.M."/>
            <person name="Pohl T."/>
            <person name="Merkel B.J."/>
            <person name="Hornburger P."/>
            <person name="Mueller R.-W."/>
            <person name="Bruemmer F."/>
            <person name="Labrenz M."/>
            <person name="Spormann A.M."/>
            <person name="Op Den Camp H."/>
            <person name="Overmann J."/>
            <person name="Amann R."/>
            <person name="Jetten M.S.M."/>
            <person name="Mascher T."/>
            <person name="Medema M.H."/>
            <person name="Devos D.P."/>
            <person name="Kaster A.-K."/>
            <person name="Ovreas L."/>
            <person name="Rohde M."/>
            <person name="Galperin M.Y."/>
            <person name="Jogler C."/>
        </authorList>
    </citation>
    <scope>NUCLEOTIDE SEQUENCE [LARGE SCALE GENOMIC DNA]</scope>
    <source>
        <strain evidence="3 6">Pan14r</strain>
        <strain evidence="4 5">V7</strain>
    </source>
</reference>
<protein>
    <recommendedName>
        <fullName evidence="7">Secreted protein</fullName>
    </recommendedName>
</protein>
<organism evidence="4 5">
    <name type="scientific">Crateriforma conspicua</name>
    <dbReference type="NCBI Taxonomy" id="2527996"/>
    <lineage>
        <taxon>Bacteria</taxon>
        <taxon>Pseudomonadati</taxon>
        <taxon>Planctomycetota</taxon>
        <taxon>Planctomycetia</taxon>
        <taxon>Planctomycetales</taxon>
        <taxon>Planctomycetaceae</taxon>
        <taxon>Crateriforma</taxon>
    </lineage>
</organism>
<sequence length="53" mass="5975" precursor="true">MKWLNLMMAALFCFAIAGCDSQEGVVEQTDEAAEAAMEAEYEAEYEQYAEEEN</sequence>
<accession>A0A5C5XYQ7</accession>
<keyword evidence="6" id="KW-1185">Reference proteome</keyword>
<dbReference type="PROSITE" id="PS51257">
    <property type="entry name" value="PROKAR_LIPOPROTEIN"/>
    <property type="match status" value="1"/>
</dbReference>
<proteinExistence type="predicted"/>
<evidence type="ECO:0000256" key="1">
    <source>
        <dbReference type="SAM" id="MobiDB-lite"/>
    </source>
</evidence>
<feature type="signal peptide" evidence="2">
    <location>
        <begin position="1"/>
        <end position="17"/>
    </location>
</feature>
<comment type="caution">
    <text evidence="4">The sequence shown here is derived from an EMBL/GenBank/DDBJ whole genome shotgun (WGS) entry which is preliminary data.</text>
</comment>
<evidence type="ECO:0000313" key="4">
    <source>
        <dbReference type="EMBL" id="TWU67494.1"/>
    </source>
</evidence>
<evidence type="ECO:0008006" key="7">
    <source>
        <dbReference type="Google" id="ProtNLM"/>
    </source>
</evidence>
<dbReference type="RefSeq" id="WP_165701207.1">
    <property type="nucleotide sequence ID" value="NZ_CP036319.1"/>
</dbReference>
<keyword evidence="2" id="KW-0732">Signal</keyword>